<name>A0A8H7KF84_BIOOC</name>
<dbReference type="InterPro" id="IPR002347">
    <property type="entry name" value="SDR_fam"/>
</dbReference>
<dbReference type="PANTHER" id="PTHR24320">
    <property type="entry name" value="RETINOL DEHYDROGENASE"/>
    <property type="match status" value="1"/>
</dbReference>
<dbReference type="EMBL" id="JADCTT010000008">
    <property type="protein sequence ID" value="KAF9748857.1"/>
    <property type="molecule type" value="Genomic_DNA"/>
</dbReference>
<keyword evidence="2" id="KW-0521">NADP</keyword>
<dbReference type="Gene3D" id="3.40.50.720">
    <property type="entry name" value="NAD(P)-binding Rossmann-like Domain"/>
    <property type="match status" value="1"/>
</dbReference>
<dbReference type="Pfam" id="PF00106">
    <property type="entry name" value="adh_short"/>
    <property type="match status" value="1"/>
</dbReference>
<dbReference type="GO" id="GO:0016491">
    <property type="term" value="F:oxidoreductase activity"/>
    <property type="evidence" value="ECO:0007669"/>
    <property type="project" value="UniProtKB-KW"/>
</dbReference>
<evidence type="ECO:0000313" key="5">
    <source>
        <dbReference type="Proteomes" id="UP000616885"/>
    </source>
</evidence>
<keyword evidence="3" id="KW-0560">Oxidoreductase</keyword>
<dbReference type="InterPro" id="IPR020904">
    <property type="entry name" value="Sc_DH/Rdtase_CS"/>
</dbReference>
<dbReference type="PRINTS" id="PR00081">
    <property type="entry name" value="GDHRDH"/>
</dbReference>
<dbReference type="Proteomes" id="UP000616885">
    <property type="component" value="Unassembled WGS sequence"/>
</dbReference>
<accession>A0A8H7KF84</accession>
<sequence length="304" mass="33783">MVEFRVQDIPDLDGQIIIVTGGNAGLGYESVKQLSAHNPARIYLAARSKEKADKAIQEIQATNSKLDNIKFLELDLASLESVKAAAADFLRLETRLDILMNNAGIMMTAEGLTAEGHEIQFGTNVIGPALFTQLLLPVMRETSKINKETRVVMLSSAAHAMAPNDIYKFNELRTTMADRRTTQRYTMSKLADLHYSRVLAERERQVKIICVHPGMVATNLHKESKGTFLRPFLYTAGWLFATPVDKGALSQIWAAVSPEAQSGRYYGPVGKVEPGSKASQDHDLQEKLFEYVQNQIDSFVPKII</sequence>
<evidence type="ECO:0000313" key="4">
    <source>
        <dbReference type="EMBL" id="KAF9748857.1"/>
    </source>
</evidence>
<evidence type="ECO:0000256" key="3">
    <source>
        <dbReference type="ARBA" id="ARBA00023002"/>
    </source>
</evidence>
<dbReference type="PROSITE" id="PS00061">
    <property type="entry name" value="ADH_SHORT"/>
    <property type="match status" value="1"/>
</dbReference>
<comment type="similarity">
    <text evidence="1">Belongs to the short-chain dehydrogenases/reductases (SDR) family.</text>
</comment>
<dbReference type="AlphaFoldDB" id="A0A8H7KF84"/>
<gene>
    <name evidence="4" type="ORF">IM811_016652</name>
</gene>
<dbReference type="PANTHER" id="PTHR24320:SF282">
    <property type="entry name" value="WW DOMAIN-CONTAINING OXIDOREDUCTASE"/>
    <property type="match status" value="1"/>
</dbReference>
<evidence type="ECO:0000256" key="1">
    <source>
        <dbReference type="ARBA" id="ARBA00006484"/>
    </source>
</evidence>
<protein>
    <recommendedName>
        <fullName evidence="6">NAD(P)-binding protein</fullName>
    </recommendedName>
</protein>
<evidence type="ECO:0008006" key="6">
    <source>
        <dbReference type="Google" id="ProtNLM"/>
    </source>
</evidence>
<comment type="caution">
    <text evidence="4">The sequence shown here is derived from an EMBL/GenBank/DDBJ whole genome shotgun (WGS) entry which is preliminary data.</text>
</comment>
<proteinExistence type="inferred from homology"/>
<dbReference type="SUPFAM" id="SSF51735">
    <property type="entry name" value="NAD(P)-binding Rossmann-fold domains"/>
    <property type="match status" value="1"/>
</dbReference>
<organism evidence="4 5">
    <name type="scientific">Bionectria ochroleuca</name>
    <name type="common">Gliocladium roseum</name>
    <dbReference type="NCBI Taxonomy" id="29856"/>
    <lineage>
        <taxon>Eukaryota</taxon>
        <taxon>Fungi</taxon>
        <taxon>Dikarya</taxon>
        <taxon>Ascomycota</taxon>
        <taxon>Pezizomycotina</taxon>
        <taxon>Sordariomycetes</taxon>
        <taxon>Hypocreomycetidae</taxon>
        <taxon>Hypocreales</taxon>
        <taxon>Bionectriaceae</taxon>
        <taxon>Clonostachys</taxon>
    </lineage>
</organism>
<dbReference type="InterPro" id="IPR036291">
    <property type="entry name" value="NAD(P)-bd_dom_sf"/>
</dbReference>
<evidence type="ECO:0000256" key="2">
    <source>
        <dbReference type="ARBA" id="ARBA00022857"/>
    </source>
</evidence>
<reference evidence="4" key="1">
    <citation type="submission" date="2020-10" db="EMBL/GenBank/DDBJ databases">
        <title>High-Quality Genome Resource of Clonostachys rosea strain S41 by Oxford Nanopore Long-Read Sequencing.</title>
        <authorList>
            <person name="Wang H."/>
        </authorList>
    </citation>
    <scope>NUCLEOTIDE SEQUENCE</scope>
    <source>
        <strain evidence="4">S41</strain>
    </source>
</reference>